<evidence type="ECO:0000313" key="2">
    <source>
        <dbReference type="EnsemblPlants" id="OB07G27250.1"/>
    </source>
</evidence>
<keyword evidence="3" id="KW-1185">Reference proteome</keyword>
<reference evidence="2" key="2">
    <citation type="submission" date="2013-04" db="UniProtKB">
        <authorList>
            <consortium name="EnsemblPlants"/>
        </authorList>
    </citation>
    <scope>IDENTIFICATION</scope>
</reference>
<evidence type="ECO:0000256" key="1">
    <source>
        <dbReference type="SAM" id="MobiDB-lite"/>
    </source>
</evidence>
<proteinExistence type="predicted"/>
<gene>
    <name evidence="2" type="primary">LOC102702485</name>
</gene>
<reference evidence="2" key="1">
    <citation type="journal article" date="2013" name="Nat. Commun.">
        <title>Whole-genome sequencing of Oryza brachyantha reveals mechanisms underlying Oryza genome evolution.</title>
        <authorList>
            <person name="Chen J."/>
            <person name="Huang Q."/>
            <person name="Gao D."/>
            <person name="Wang J."/>
            <person name="Lang Y."/>
            <person name="Liu T."/>
            <person name="Li B."/>
            <person name="Bai Z."/>
            <person name="Luis Goicoechea J."/>
            <person name="Liang C."/>
            <person name="Chen C."/>
            <person name="Zhang W."/>
            <person name="Sun S."/>
            <person name="Liao Y."/>
            <person name="Zhang X."/>
            <person name="Yang L."/>
            <person name="Song C."/>
            <person name="Wang M."/>
            <person name="Shi J."/>
            <person name="Liu G."/>
            <person name="Liu J."/>
            <person name="Zhou H."/>
            <person name="Zhou W."/>
            <person name="Yu Q."/>
            <person name="An N."/>
            <person name="Chen Y."/>
            <person name="Cai Q."/>
            <person name="Wang B."/>
            <person name="Liu B."/>
            <person name="Min J."/>
            <person name="Huang Y."/>
            <person name="Wu H."/>
            <person name="Li Z."/>
            <person name="Zhang Y."/>
            <person name="Yin Y."/>
            <person name="Song W."/>
            <person name="Jiang J."/>
            <person name="Jackson S.A."/>
            <person name="Wing R.A."/>
            <person name="Wang J."/>
            <person name="Chen M."/>
        </authorList>
    </citation>
    <scope>NUCLEOTIDE SEQUENCE [LARGE SCALE GENOMIC DNA]</scope>
    <source>
        <strain evidence="2">cv. IRGC 101232</strain>
    </source>
</reference>
<dbReference type="EnsemblPlants" id="OB07G27250.1">
    <property type="protein sequence ID" value="OB07G27250.1"/>
    <property type="gene ID" value="OB07G27250"/>
</dbReference>
<dbReference type="RefSeq" id="XP_006658792.1">
    <property type="nucleotide sequence ID" value="XM_006658729.3"/>
</dbReference>
<protein>
    <submittedName>
        <fullName evidence="2">Uncharacterized protein</fullName>
    </submittedName>
</protein>
<dbReference type="eggNOG" id="ENOG502R6ZX">
    <property type="taxonomic scope" value="Eukaryota"/>
</dbReference>
<dbReference type="Gramene" id="OB07G27250.1">
    <property type="protein sequence ID" value="OB07G27250.1"/>
    <property type="gene ID" value="OB07G27250"/>
</dbReference>
<dbReference type="AlphaFoldDB" id="J3MMU3"/>
<dbReference type="HOGENOM" id="CLU_919429_0_0_1"/>
<evidence type="ECO:0000313" key="3">
    <source>
        <dbReference type="Proteomes" id="UP000006038"/>
    </source>
</evidence>
<dbReference type="OMA" id="NELYHNR"/>
<dbReference type="GeneID" id="102702485"/>
<sequence length="303" mass="33684">MAAVRPAWSPPHLAVGAASTSLSPRAGTPSFLPLASRHGRTLPAPVRRIRFRSRCLKSPSQPEPGREHEDDNAGDEDVAASIHKMIHKFQEEFRAALGLRTPADMFLKEKSQISVIERKLYSSRSNVLNSNVKAVAFTVCRQAILALDLASEVMDVAAFGLGRSEISQCTTDQMVRTYAAIFCEASKDAYHNRGKKESILTFLDALGCLGSITHILVQDTVDKLPEGTFKDEITRDLHALRHVFNKKMKKLAEDFTEATRIDGDEIVERTVHKTLSNGTTYTGSYISELIKRRRAALLRGNHW</sequence>
<dbReference type="OrthoDB" id="660918at2759"/>
<organism evidence="2">
    <name type="scientific">Oryza brachyantha</name>
    <name type="common">malo sina</name>
    <dbReference type="NCBI Taxonomy" id="4533"/>
    <lineage>
        <taxon>Eukaryota</taxon>
        <taxon>Viridiplantae</taxon>
        <taxon>Streptophyta</taxon>
        <taxon>Embryophyta</taxon>
        <taxon>Tracheophyta</taxon>
        <taxon>Spermatophyta</taxon>
        <taxon>Magnoliopsida</taxon>
        <taxon>Liliopsida</taxon>
        <taxon>Poales</taxon>
        <taxon>Poaceae</taxon>
        <taxon>BOP clade</taxon>
        <taxon>Oryzoideae</taxon>
        <taxon>Oryzeae</taxon>
        <taxon>Oryzinae</taxon>
        <taxon>Oryza</taxon>
    </lineage>
</organism>
<feature type="region of interest" description="Disordered" evidence="1">
    <location>
        <begin position="56"/>
        <end position="75"/>
    </location>
</feature>
<accession>J3MMU3</accession>
<name>J3MMU3_ORYBR</name>
<dbReference type="Proteomes" id="UP000006038">
    <property type="component" value="Chromosome 7"/>
</dbReference>
<dbReference type="KEGG" id="obr:102702485"/>